<dbReference type="AlphaFoldDB" id="A0A915EP02"/>
<reference evidence="2" key="1">
    <citation type="submission" date="2022-11" db="UniProtKB">
        <authorList>
            <consortium name="WormBaseParasite"/>
        </authorList>
    </citation>
    <scope>IDENTIFICATION</scope>
</reference>
<evidence type="ECO:0000313" key="1">
    <source>
        <dbReference type="Proteomes" id="UP000887574"/>
    </source>
</evidence>
<evidence type="ECO:0000313" key="2">
    <source>
        <dbReference type="WBParaSite" id="jg7380"/>
    </source>
</evidence>
<proteinExistence type="predicted"/>
<name>A0A915EP02_9BILA</name>
<organism evidence="1 2">
    <name type="scientific">Ditylenchus dipsaci</name>
    <dbReference type="NCBI Taxonomy" id="166011"/>
    <lineage>
        <taxon>Eukaryota</taxon>
        <taxon>Metazoa</taxon>
        <taxon>Ecdysozoa</taxon>
        <taxon>Nematoda</taxon>
        <taxon>Chromadorea</taxon>
        <taxon>Rhabditida</taxon>
        <taxon>Tylenchina</taxon>
        <taxon>Tylenchomorpha</taxon>
        <taxon>Sphaerularioidea</taxon>
        <taxon>Anguinidae</taxon>
        <taxon>Anguininae</taxon>
        <taxon>Ditylenchus</taxon>
    </lineage>
</organism>
<dbReference type="Proteomes" id="UP000887574">
    <property type="component" value="Unplaced"/>
</dbReference>
<accession>A0A915EP02</accession>
<keyword evidence="1" id="KW-1185">Reference proteome</keyword>
<dbReference type="WBParaSite" id="jg7380">
    <property type="protein sequence ID" value="jg7380"/>
    <property type="gene ID" value="jg7380"/>
</dbReference>
<protein>
    <submittedName>
        <fullName evidence="2">Uncharacterized protein</fullName>
    </submittedName>
</protein>
<sequence>MQPLSSCVAKENTYLHISGQLRLGSFHHCHNSRMVFVDFGLQALQVWQGVVRPVNALLLANCLSCNCFSSRLTSNRSLVSFSTLIISSYNLN</sequence>